<dbReference type="EMBL" id="CAEKDK010000005">
    <property type="protein sequence ID" value="CAB4281324.1"/>
    <property type="molecule type" value="Genomic_DNA"/>
</dbReference>
<dbReference type="SUPFAM" id="SSF53474">
    <property type="entry name" value="alpha/beta-Hydrolases"/>
    <property type="match status" value="1"/>
</dbReference>
<accession>A0A6J5V0Z4</accession>
<proteinExistence type="predicted"/>
<protein>
    <recommendedName>
        <fullName evidence="3">AB hydrolase-1 domain-containing protein</fullName>
    </recommendedName>
</protein>
<dbReference type="Gene3D" id="3.40.50.1820">
    <property type="entry name" value="alpha/beta hydrolase"/>
    <property type="match status" value="2"/>
</dbReference>
<dbReference type="InterPro" id="IPR016969">
    <property type="entry name" value="UCP031088_abhydr"/>
</dbReference>
<dbReference type="PIRSF" id="PIRSF031088">
    <property type="entry name" value="UCP031088_abhydr"/>
    <property type="match status" value="1"/>
</dbReference>
<dbReference type="PANTHER" id="PTHR11005">
    <property type="entry name" value="LYSOSOMAL ACID LIPASE-RELATED"/>
    <property type="match status" value="1"/>
</dbReference>
<evidence type="ECO:0000313" key="1">
    <source>
        <dbReference type="EMBL" id="CAB4281324.1"/>
    </source>
</evidence>
<name>A0A6J5V0Z4_PRUAR</name>
<reference evidence="1 2" key="1">
    <citation type="submission" date="2020-05" db="EMBL/GenBank/DDBJ databases">
        <authorList>
            <person name="Campoy J."/>
            <person name="Schneeberger K."/>
            <person name="Spophaly S."/>
        </authorList>
    </citation>
    <scope>NUCLEOTIDE SEQUENCE [LARGE SCALE GENOMIC DNA]</scope>
    <source>
        <strain evidence="1">PruArmRojPasFocal</strain>
    </source>
</reference>
<gene>
    <name evidence="1" type="ORF">CURHAP_LOCUS34366</name>
</gene>
<sequence length="562" mass="62929">MPFLTPHSDIRSLTALGSDRWCFSPITWSDPKAELSRVYARQRRTASNGVALDLKKRKDPRLSICTADELHYASVPKSEWSLALWRYLPSSKAEPRNHPLLLLSGLATNAIGYDLSPESSFARYMSAQGYDTWILEVRGSGLSTYGMDLGEVKQPLNAMSKQTRSSVKHERKSGAFANSEMSLNGTYNMVSKSDELQLVTNSMETFTHLPERLSGFLNEGLLEAGQNSSIATQIRDLSQRLSNIIGEGPQAVPTRFVDFQERFSTKLEDFQKQLDLIVKFDWDFDHYLEEDLPVAMEYIRTQCKPKDGKLLAIGHSMGGILLYAMLSKCSSQGRDCGLVSVATLGSSLDYTRSRSSLKLFLPLASYMKDKSLTIHYDSCMLVEQKYDEDTLSYCCIQADPAQVLNVPVPFGALVAAVHHLATRTHVLSWLKPQISAQDMQPELYEKLVLNNFCTVPTKLLLQLATAFQEGGLCDRSRTFFYKDHLCNSNVPILALGGDQDLICPLEAIYETVKIIPEKLVTFKVLGEAGGPHYAHYDLVGGRLAVETVYPHIIEFLNRHDRT</sequence>
<evidence type="ECO:0000313" key="2">
    <source>
        <dbReference type="Proteomes" id="UP000507222"/>
    </source>
</evidence>
<dbReference type="InterPro" id="IPR029058">
    <property type="entry name" value="AB_hydrolase_fold"/>
</dbReference>
<dbReference type="Proteomes" id="UP000507222">
    <property type="component" value="Unassembled WGS sequence"/>
</dbReference>
<evidence type="ECO:0008006" key="3">
    <source>
        <dbReference type="Google" id="ProtNLM"/>
    </source>
</evidence>
<organism evidence="1 2">
    <name type="scientific">Prunus armeniaca</name>
    <name type="common">Apricot</name>
    <name type="synonym">Armeniaca vulgaris</name>
    <dbReference type="NCBI Taxonomy" id="36596"/>
    <lineage>
        <taxon>Eukaryota</taxon>
        <taxon>Viridiplantae</taxon>
        <taxon>Streptophyta</taxon>
        <taxon>Embryophyta</taxon>
        <taxon>Tracheophyta</taxon>
        <taxon>Spermatophyta</taxon>
        <taxon>Magnoliopsida</taxon>
        <taxon>eudicotyledons</taxon>
        <taxon>Gunneridae</taxon>
        <taxon>Pentapetalae</taxon>
        <taxon>rosids</taxon>
        <taxon>fabids</taxon>
        <taxon>Rosales</taxon>
        <taxon>Rosaceae</taxon>
        <taxon>Amygdaloideae</taxon>
        <taxon>Amygdaleae</taxon>
        <taxon>Prunus</taxon>
    </lineage>
</organism>
<dbReference type="AlphaFoldDB" id="A0A6J5V0Z4"/>